<dbReference type="AlphaFoldDB" id="A0A7R9PPI8"/>
<evidence type="ECO:0000313" key="1">
    <source>
        <dbReference type="EMBL" id="CAD7603744.1"/>
    </source>
</evidence>
<protein>
    <submittedName>
        <fullName evidence="1">Uncharacterized protein</fullName>
    </submittedName>
</protein>
<proteinExistence type="predicted"/>
<sequence length="217" mass="24345">MRIHPDSPYLHKKLAMFKLRPYRTEAHRTEFSNKCLHEQNVTYNSNECVHHCTPAIENSVVEGMEEQCSNLQFPPKSWGPVRQHCLHNPNKNMGFTETPLPCLSLCLACAASDVWRAYGWPYVRARTEASAAMPGSDYILRGPPEILLTETSLGEHFRDKLQENSDKTVLVSVTAWLPTLLQGQNQPRVWGEGGGALVLKCLAILPKVDLANIPLSL</sequence>
<accession>A0A7R9PPI8</accession>
<dbReference type="EMBL" id="OE843710">
    <property type="protein sequence ID" value="CAD7603744.1"/>
    <property type="molecule type" value="Genomic_DNA"/>
</dbReference>
<gene>
    <name evidence="1" type="ORF">TGEB3V08_LOCUS8899</name>
</gene>
<reference evidence="1" key="1">
    <citation type="submission" date="2020-11" db="EMBL/GenBank/DDBJ databases">
        <authorList>
            <person name="Tran Van P."/>
        </authorList>
    </citation>
    <scope>NUCLEOTIDE SEQUENCE</scope>
</reference>
<name>A0A7R9PPI8_TIMGE</name>
<organism evidence="1">
    <name type="scientific">Timema genevievae</name>
    <name type="common">Walking stick</name>
    <dbReference type="NCBI Taxonomy" id="629358"/>
    <lineage>
        <taxon>Eukaryota</taxon>
        <taxon>Metazoa</taxon>
        <taxon>Ecdysozoa</taxon>
        <taxon>Arthropoda</taxon>
        <taxon>Hexapoda</taxon>
        <taxon>Insecta</taxon>
        <taxon>Pterygota</taxon>
        <taxon>Neoptera</taxon>
        <taxon>Polyneoptera</taxon>
        <taxon>Phasmatodea</taxon>
        <taxon>Timematodea</taxon>
        <taxon>Timematoidea</taxon>
        <taxon>Timematidae</taxon>
        <taxon>Timema</taxon>
    </lineage>
</organism>